<sequence length="44" mass="5132">MAELANLLYGHGAFHEVKRGRWQLGREKVDFGGLRRARPDDHDR</sequence>
<evidence type="ECO:0000313" key="1">
    <source>
        <dbReference type="EMBL" id="MBE1489147.1"/>
    </source>
</evidence>
<proteinExistence type="predicted"/>
<reference evidence="1" key="1">
    <citation type="submission" date="2020-10" db="EMBL/GenBank/DDBJ databases">
        <title>Sequencing the genomes of 1000 actinobacteria strains.</title>
        <authorList>
            <person name="Klenk H.-P."/>
        </authorList>
    </citation>
    <scope>NUCLEOTIDE SEQUENCE</scope>
    <source>
        <strain evidence="1">DSM 46832</strain>
    </source>
</reference>
<evidence type="ECO:0000313" key="2">
    <source>
        <dbReference type="Proteomes" id="UP000649753"/>
    </source>
</evidence>
<accession>A0A927M8R0</accession>
<keyword evidence="2" id="KW-1185">Reference proteome</keyword>
<protein>
    <submittedName>
        <fullName evidence="1">Uncharacterized protein</fullName>
    </submittedName>
</protein>
<dbReference type="AlphaFoldDB" id="A0A927M8R0"/>
<gene>
    <name evidence="1" type="ORF">H4W31_004785</name>
</gene>
<name>A0A927M8R0_9ACTN</name>
<organism evidence="1 2">
    <name type="scientific">Plantactinospora soyae</name>
    <dbReference type="NCBI Taxonomy" id="1544732"/>
    <lineage>
        <taxon>Bacteria</taxon>
        <taxon>Bacillati</taxon>
        <taxon>Actinomycetota</taxon>
        <taxon>Actinomycetes</taxon>
        <taxon>Micromonosporales</taxon>
        <taxon>Micromonosporaceae</taxon>
        <taxon>Plantactinospora</taxon>
    </lineage>
</organism>
<dbReference type="EMBL" id="JADBEB010000001">
    <property type="protein sequence ID" value="MBE1489147.1"/>
    <property type="molecule type" value="Genomic_DNA"/>
</dbReference>
<dbReference type="Proteomes" id="UP000649753">
    <property type="component" value="Unassembled WGS sequence"/>
</dbReference>
<comment type="caution">
    <text evidence="1">The sequence shown here is derived from an EMBL/GenBank/DDBJ whole genome shotgun (WGS) entry which is preliminary data.</text>
</comment>